<name>A0A645HH82_9ZZZZ</name>
<organism evidence="1">
    <name type="scientific">bioreactor metagenome</name>
    <dbReference type="NCBI Taxonomy" id="1076179"/>
    <lineage>
        <taxon>unclassified sequences</taxon>
        <taxon>metagenomes</taxon>
        <taxon>ecological metagenomes</taxon>
    </lineage>
</organism>
<dbReference type="EMBL" id="VSSQ01092570">
    <property type="protein sequence ID" value="MPN37742.1"/>
    <property type="molecule type" value="Genomic_DNA"/>
</dbReference>
<proteinExistence type="predicted"/>
<protein>
    <submittedName>
        <fullName evidence="1">Uncharacterized protein</fullName>
    </submittedName>
</protein>
<accession>A0A645HH82</accession>
<sequence>MRVRIEFPDPTGKFLRHLRINLRRVQKSGLEHGREYEVGFVLDFVMARNSARAFDHRVDKPFHLLIGRVESPGLLQARWRVGDEKGLHMADSVVAEGLVQVEEPRPVIGRIVFPVPHRPETPVAIMAHPGHSDAAAGVVFAVVESEHGILFDGMRRCGDNERN</sequence>
<comment type="caution">
    <text evidence="1">The sequence shown here is derived from an EMBL/GenBank/DDBJ whole genome shotgun (WGS) entry which is preliminary data.</text>
</comment>
<evidence type="ECO:0000313" key="1">
    <source>
        <dbReference type="EMBL" id="MPN37742.1"/>
    </source>
</evidence>
<gene>
    <name evidence="1" type="ORF">SDC9_185263</name>
</gene>
<reference evidence="1" key="1">
    <citation type="submission" date="2019-08" db="EMBL/GenBank/DDBJ databases">
        <authorList>
            <person name="Kucharzyk K."/>
            <person name="Murdoch R.W."/>
            <person name="Higgins S."/>
            <person name="Loffler F."/>
        </authorList>
    </citation>
    <scope>NUCLEOTIDE SEQUENCE</scope>
</reference>
<dbReference type="AlphaFoldDB" id="A0A645HH82"/>